<dbReference type="InterPro" id="IPR009100">
    <property type="entry name" value="AcylCoA_DH/oxidase_NM_dom_sf"/>
</dbReference>
<reference evidence="10" key="1">
    <citation type="submission" date="2020-09" db="EMBL/GenBank/DDBJ databases">
        <title>Brevundimonas sp. LVF2 isolated from a puddle in Goettingen, Germany.</title>
        <authorList>
            <person name="Friedrich I."/>
            <person name="Klassen A."/>
            <person name="Hannes N."/>
            <person name="Schneider D."/>
            <person name="Hertel R."/>
            <person name="Daniel R."/>
        </authorList>
    </citation>
    <scope>NUCLEOTIDE SEQUENCE</scope>
    <source>
        <strain evidence="10">LVF2</strain>
    </source>
</reference>
<evidence type="ECO:0000256" key="5">
    <source>
        <dbReference type="ARBA" id="ARBA00023002"/>
    </source>
</evidence>
<dbReference type="GO" id="GO:0003995">
    <property type="term" value="F:acyl-CoA dehydrogenase activity"/>
    <property type="evidence" value="ECO:0007669"/>
    <property type="project" value="TreeGrafter"/>
</dbReference>
<feature type="domain" description="Acyl-CoA dehydrogenase/oxidase N-terminal" evidence="9">
    <location>
        <begin position="6"/>
        <end position="84"/>
    </location>
</feature>
<dbReference type="PANTHER" id="PTHR43884:SF20">
    <property type="entry name" value="ACYL-COA DEHYDROGENASE FADE28"/>
    <property type="match status" value="1"/>
</dbReference>
<keyword evidence="4 6" id="KW-0274">FAD</keyword>
<dbReference type="KEGG" id="bgoe:IFJ75_10185"/>
<evidence type="ECO:0000259" key="8">
    <source>
        <dbReference type="Pfam" id="PF02770"/>
    </source>
</evidence>
<dbReference type="Pfam" id="PF02770">
    <property type="entry name" value="Acyl-CoA_dh_M"/>
    <property type="match status" value="1"/>
</dbReference>
<evidence type="ECO:0000259" key="9">
    <source>
        <dbReference type="Pfam" id="PF02771"/>
    </source>
</evidence>
<keyword evidence="5 6" id="KW-0560">Oxidoreductase</keyword>
<dbReference type="Gene3D" id="2.40.110.10">
    <property type="entry name" value="Butyryl-CoA Dehydrogenase, subunit A, domain 2"/>
    <property type="match status" value="1"/>
</dbReference>
<gene>
    <name evidence="10" type="ORF">IFJ75_10185</name>
</gene>
<name>A0A975BZY2_9CAUL</name>
<dbReference type="Proteomes" id="UP000663918">
    <property type="component" value="Chromosome"/>
</dbReference>
<dbReference type="SUPFAM" id="SSF56645">
    <property type="entry name" value="Acyl-CoA dehydrogenase NM domain-like"/>
    <property type="match status" value="1"/>
</dbReference>
<evidence type="ECO:0000256" key="4">
    <source>
        <dbReference type="ARBA" id="ARBA00022827"/>
    </source>
</evidence>
<dbReference type="Pfam" id="PF02771">
    <property type="entry name" value="Acyl-CoA_dh_N"/>
    <property type="match status" value="1"/>
</dbReference>
<evidence type="ECO:0000256" key="1">
    <source>
        <dbReference type="ARBA" id="ARBA00001974"/>
    </source>
</evidence>
<sequence length="381" mass="40074">MNFDLSEEQSLLNDSVSGFLKARYDFEARKKIVASEAGWSPEIWQALAEELGVVGVMAPEAAGGLDGGPVEAMVLMEAMGLALVVEPFLETALTSVSLLKRAGGARAEALLEEIVTGTAIVAFAHGEAKGRHELLSVATTATPDGDGWKLTGAKAVVSAAPWATHLIVSARTAGTDPRDPAGLSLFLVEVASAGSGLSMRGYPTVDERHAAEIDLEGLTLPADALLGEAGQAYDALIAPVMDEAVAALCSEAVGVLRELHGQTLDYARQRKQFGRAIGEFQVLQHRLVDMFIAVEQAVSLTLMATLKLDAPAPERARAVSAAKVGVAKALKFVSQNAVQTHGGIGMTDELALSHYFRRATALMIELGSPQAHLKRFISLAA</sequence>
<keyword evidence="3 6" id="KW-0285">Flavoprotein</keyword>
<dbReference type="GO" id="GO:0050660">
    <property type="term" value="F:flavin adenine dinucleotide binding"/>
    <property type="evidence" value="ECO:0007669"/>
    <property type="project" value="InterPro"/>
</dbReference>
<dbReference type="CDD" id="cd00567">
    <property type="entry name" value="ACAD"/>
    <property type="match status" value="1"/>
</dbReference>
<evidence type="ECO:0000313" key="10">
    <source>
        <dbReference type="EMBL" id="QTC89689.1"/>
    </source>
</evidence>
<dbReference type="EMBL" id="CP062222">
    <property type="protein sequence ID" value="QTC89689.1"/>
    <property type="molecule type" value="Genomic_DNA"/>
</dbReference>
<evidence type="ECO:0000259" key="7">
    <source>
        <dbReference type="Pfam" id="PF00441"/>
    </source>
</evidence>
<evidence type="ECO:0000256" key="6">
    <source>
        <dbReference type="RuleBase" id="RU362125"/>
    </source>
</evidence>
<dbReference type="InterPro" id="IPR009075">
    <property type="entry name" value="AcylCo_DH/oxidase_C"/>
</dbReference>
<dbReference type="InterPro" id="IPR013786">
    <property type="entry name" value="AcylCoA_DH/ox_N"/>
</dbReference>
<dbReference type="InterPro" id="IPR037069">
    <property type="entry name" value="AcylCoA_DH/ox_N_sf"/>
</dbReference>
<keyword evidence="11" id="KW-1185">Reference proteome</keyword>
<dbReference type="RefSeq" id="WP_207867866.1">
    <property type="nucleotide sequence ID" value="NZ_CP062222.1"/>
</dbReference>
<dbReference type="AlphaFoldDB" id="A0A975BZY2"/>
<dbReference type="InterPro" id="IPR036250">
    <property type="entry name" value="AcylCo_DH-like_C"/>
</dbReference>
<dbReference type="InterPro" id="IPR006091">
    <property type="entry name" value="Acyl-CoA_Oxase/DH_mid-dom"/>
</dbReference>
<dbReference type="Gene3D" id="1.20.140.10">
    <property type="entry name" value="Butyryl-CoA Dehydrogenase, subunit A, domain 3"/>
    <property type="match status" value="1"/>
</dbReference>
<evidence type="ECO:0000313" key="11">
    <source>
        <dbReference type="Proteomes" id="UP000663918"/>
    </source>
</evidence>
<accession>A0A975BZY2</accession>
<organism evidence="10 11">
    <name type="scientific">Brevundimonas goettingensis</name>
    <dbReference type="NCBI Taxonomy" id="2774190"/>
    <lineage>
        <taxon>Bacteria</taxon>
        <taxon>Pseudomonadati</taxon>
        <taxon>Pseudomonadota</taxon>
        <taxon>Alphaproteobacteria</taxon>
        <taxon>Caulobacterales</taxon>
        <taxon>Caulobacteraceae</taxon>
        <taxon>Brevundimonas</taxon>
    </lineage>
</organism>
<evidence type="ECO:0000256" key="2">
    <source>
        <dbReference type="ARBA" id="ARBA00009347"/>
    </source>
</evidence>
<dbReference type="SUPFAM" id="SSF47203">
    <property type="entry name" value="Acyl-CoA dehydrogenase C-terminal domain-like"/>
    <property type="match status" value="1"/>
</dbReference>
<evidence type="ECO:0000256" key="3">
    <source>
        <dbReference type="ARBA" id="ARBA00022630"/>
    </source>
</evidence>
<comment type="cofactor">
    <cofactor evidence="1 6">
        <name>FAD</name>
        <dbReference type="ChEBI" id="CHEBI:57692"/>
    </cofactor>
</comment>
<dbReference type="InterPro" id="IPR046373">
    <property type="entry name" value="Acyl-CoA_Oxase/DH_mid-dom_sf"/>
</dbReference>
<dbReference type="Pfam" id="PF00441">
    <property type="entry name" value="Acyl-CoA_dh_1"/>
    <property type="match status" value="1"/>
</dbReference>
<comment type="similarity">
    <text evidence="2 6">Belongs to the acyl-CoA dehydrogenase family.</text>
</comment>
<feature type="domain" description="Acyl-CoA oxidase/dehydrogenase middle" evidence="8">
    <location>
        <begin position="122"/>
        <end position="202"/>
    </location>
</feature>
<protein>
    <submittedName>
        <fullName evidence="10">Acyl-CoA dehydrogenase family protein</fullName>
    </submittedName>
</protein>
<feature type="domain" description="Acyl-CoA dehydrogenase/oxidase C-terminal" evidence="7">
    <location>
        <begin position="246"/>
        <end position="373"/>
    </location>
</feature>
<dbReference type="Gene3D" id="1.10.540.10">
    <property type="entry name" value="Acyl-CoA dehydrogenase/oxidase, N-terminal domain"/>
    <property type="match status" value="1"/>
</dbReference>
<proteinExistence type="inferred from homology"/>
<dbReference type="PANTHER" id="PTHR43884">
    <property type="entry name" value="ACYL-COA DEHYDROGENASE"/>
    <property type="match status" value="1"/>
</dbReference>